<keyword evidence="2" id="KW-1185">Reference proteome</keyword>
<gene>
    <name evidence="1" type="ORF">NCS_11221</name>
</gene>
<evidence type="ECO:0000313" key="2">
    <source>
        <dbReference type="Proteomes" id="UP000230607"/>
    </source>
</evidence>
<proteinExistence type="predicted"/>
<organism evidence="1 2">
    <name type="scientific">Candidatus Nitrosotalea okcheonensis</name>
    <dbReference type="NCBI Taxonomy" id="1903276"/>
    <lineage>
        <taxon>Archaea</taxon>
        <taxon>Nitrososphaerota</taxon>
        <taxon>Nitrososphaeria</taxon>
        <taxon>Nitrosotaleales</taxon>
        <taxon>Nitrosotaleaceae</taxon>
        <taxon>Nitrosotalea</taxon>
    </lineage>
</organism>
<dbReference type="EMBL" id="LT841358">
    <property type="protein sequence ID" value="SMH71414.1"/>
    <property type="molecule type" value="Genomic_DNA"/>
</dbReference>
<dbReference type="AlphaFoldDB" id="A0A2H1FF80"/>
<dbReference type="Proteomes" id="UP000230607">
    <property type="component" value="Chromosome 1"/>
</dbReference>
<protein>
    <submittedName>
        <fullName evidence="1">Uncharacterized protein</fullName>
    </submittedName>
</protein>
<sequence>MKKKNYKKIELLFPKIDAKTQQQAFLSQKDIMKRFVATVEDIKDWFESYDIESIELWISGVVQTQGVLKLIISASGESGVMITLKPKTK</sequence>
<name>A0A2H1FF80_9ARCH</name>
<reference evidence="2" key="1">
    <citation type="submission" date="2017-03" db="EMBL/GenBank/DDBJ databases">
        <authorList>
            <person name="Herbold C."/>
        </authorList>
    </citation>
    <scope>NUCLEOTIDE SEQUENCE [LARGE SCALE GENOMIC DNA]</scope>
</reference>
<evidence type="ECO:0000313" key="1">
    <source>
        <dbReference type="EMBL" id="SMH71414.1"/>
    </source>
</evidence>
<dbReference type="RefSeq" id="WP_157927388.1">
    <property type="nucleotide sequence ID" value="NZ_LT841358.1"/>
</dbReference>
<accession>A0A2H1FF80</accession>